<evidence type="ECO:0000256" key="6">
    <source>
        <dbReference type="ARBA" id="ARBA00022741"/>
    </source>
</evidence>
<dbReference type="NCBIfam" id="TIGR03594">
    <property type="entry name" value="GTPase_EngA"/>
    <property type="match status" value="1"/>
</dbReference>
<dbReference type="NCBIfam" id="TIGR00231">
    <property type="entry name" value="small_GTP"/>
    <property type="match status" value="2"/>
</dbReference>
<dbReference type="InterPro" id="IPR016484">
    <property type="entry name" value="GTPase_Der"/>
</dbReference>
<dbReference type="PRINTS" id="PR00326">
    <property type="entry name" value="GTP1OBG"/>
</dbReference>
<dbReference type="GO" id="GO:0042254">
    <property type="term" value="P:ribosome biogenesis"/>
    <property type="evidence" value="ECO:0007669"/>
    <property type="project" value="UniProtKB-KW"/>
</dbReference>
<evidence type="ECO:0000256" key="3">
    <source>
        <dbReference type="ARBA" id="ARBA00022517"/>
    </source>
</evidence>
<dbReference type="Proteomes" id="UP001174909">
    <property type="component" value="Unassembled WGS sequence"/>
</dbReference>
<dbReference type="PANTHER" id="PTHR43834:SF6">
    <property type="entry name" value="GTPASE DER"/>
    <property type="match status" value="1"/>
</dbReference>
<dbReference type="Pfam" id="PF00185">
    <property type="entry name" value="OTCace"/>
    <property type="match status" value="1"/>
</dbReference>
<name>A0AA35R1D1_GEOBA</name>
<dbReference type="GO" id="GO:0016743">
    <property type="term" value="F:carboxyl- or carbamoyltransferase activity"/>
    <property type="evidence" value="ECO:0007669"/>
    <property type="project" value="InterPro"/>
</dbReference>
<dbReference type="InterPro" id="IPR006073">
    <property type="entry name" value="GTP-bd"/>
</dbReference>
<reference evidence="10" key="1">
    <citation type="submission" date="2023-03" db="EMBL/GenBank/DDBJ databases">
        <authorList>
            <person name="Steffen K."/>
            <person name="Cardenas P."/>
        </authorList>
    </citation>
    <scope>NUCLEOTIDE SEQUENCE</scope>
</reference>
<dbReference type="PROSITE" id="PS51712">
    <property type="entry name" value="G_ENGA"/>
    <property type="match status" value="1"/>
</dbReference>
<keyword evidence="4" id="KW-0808">Transferase</keyword>
<dbReference type="GO" id="GO:0005525">
    <property type="term" value="F:GTP binding"/>
    <property type="evidence" value="ECO:0007669"/>
    <property type="project" value="UniProtKB-KW"/>
</dbReference>
<protein>
    <recommendedName>
        <fullName evidence="2">GTPase Der</fullName>
    </recommendedName>
    <alternativeName>
        <fullName evidence="8">GTP-binding protein EngA</fullName>
    </alternativeName>
</protein>
<evidence type="ECO:0000256" key="2">
    <source>
        <dbReference type="ARBA" id="ARBA00020953"/>
    </source>
</evidence>
<dbReference type="AlphaFoldDB" id="A0AA35R1D1"/>
<comment type="caution">
    <text evidence="10">The sequence shown here is derived from an EMBL/GenBank/DDBJ whole genome shotgun (WGS) entry which is preliminary data.</text>
</comment>
<keyword evidence="11" id="KW-1185">Reference proteome</keyword>
<evidence type="ECO:0000256" key="7">
    <source>
        <dbReference type="ARBA" id="ARBA00023134"/>
    </source>
</evidence>
<dbReference type="Pfam" id="PF01926">
    <property type="entry name" value="MMR_HSR1"/>
    <property type="match status" value="2"/>
</dbReference>
<dbReference type="CDD" id="cd01894">
    <property type="entry name" value="EngA1"/>
    <property type="match status" value="1"/>
</dbReference>
<dbReference type="GO" id="GO:0016597">
    <property type="term" value="F:amino acid binding"/>
    <property type="evidence" value="ECO:0007669"/>
    <property type="project" value="InterPro"/>
</dbReference>
<evidence type="ECO:0000256" key="8">
    <source>
        <dbReference type="ARBA" id="ARBA00032345"/>
    </source>
</evidence>
<comment type="similarity">
    <text evidence="1">Belongs to the TRAFAC class TrmE-Era-EngA-EngB-Septin-like GTPase superfamily. EngA (Der) GTPase family.</text>
</comment>
<gene>
    <name evidence="10" type="ORF">GBAR_LOCUS2496</name>
</gene>
<keyword evidence="7" id="KW-0342">GTP-binding</keyword>
<evidence type="ECO:0000313" key="10">
    <source>
        <dbReference type="EMBL" id="CAI7998674.1"/>
    </source>
</evidence>
<organism evidence="10 11">
    <name type="scientific">Geodia barretti</name>
    <name type="common">Barrett's horny sponge</name>
    <dbReference type="NCBI Taxonomy" id="519541"/>
    <lineage>
        <taxon>Eukaryota</taxon>
        <taxon>Metazoa</taxon>
        <taxon>Porifera</taxon>
        <taxon>Demospongiae</taxon>
        <taxon>Heteroscleromorpha</taxon>
        <taxon>Tetractinellida</taxon>
        <taxon>Astrophorina</taxon>
        <taxon>Geodiidae</taxon>
        <taxon>Geodia</taxon>
    </lineage>
</organism>
<proteinExistence type="inferred from homology"/>
<dbReference type="InterPro" id="IPR036901">
    <property type="entry name" value="Asp/Orn_carbamoylTrfase_sf"/>
</dbReference>
<dbReference type="Gene3D" id="3.40.50.1370">
    <property type="entry name" value="Aspartate/ornithine carbamoyltransferase"/>
    <property type="match status" value="1"/>
</dbReference>
<dbReference type="GO" id="GO:0006520">
    <property type="term" value="P:amino acid metabolic process"/>
    <property type="evidence" value="ECO:0007669"/>
    <property type="project" value="InterPro"/>
</dbReference>
<accession>A0AA35R1D1</accession>
<dbReference type="SUPFAM" id="SSF52540">
    <property type="entry name" value="P-loop containing nucleoside triphosphate hydrolases"/>
    <property type="match status" value="2"/>
</dbReference>
<keyword evidence="5" id="KW-0677">Repeat</keyword>
<keyword evidence="3" id="KW-0690">Ribosome biogenesis</keyword>
<evidence type="ECO:0000256" key="5">
    <source>
        <dbReference type="ARBA" id="ARBA00022737"/>
    </source>
</evidence>
<evidence type="ECO:0000256" key="4">
    <source>
        <dbReference type="ARBA" id="ARBA00022679"/>
    </source>
</evidence>
<dbReference type="InterPro" id="IPR006131">
    <property type="entry name" value="Asp_carbamoyltransf_Asp/Orn-bd"/>
</dbReference>
<dbReference type="InterPro" id="IPR005225">
    <property type="entry name" value="Small_GTP-bd"/>
</dbReference>
<dbReference type="InterPro" id="IPR027417">
    <property type="entry name" value="P-loop_NTPase"/>
</dbReference>
<evidence type="ECO:0000259" key="9">
    <source>
        <dbReference type="PROSITE" id="PS51712"/>
    </source>
</evidence>
<evidence type="ECO:0000313" key="11">
    <source>
        <dbReference type="Proteomes" id="UP001174909"/>
    </source>
</evidence>
<dbReference type="Gene3D" id="3.40.50.300">
    <property type="entry name" value="P-loop containing nucleotide triphosphate hydrolases"/>
    <property type="match status" value="2"/>
</dbReference>
<dbReference type="InterPro" id="IPR031166">
    <property type="entry name" value="G_ENGA"/>
</dbReference>
<dbReference type="FunFam" id="3.40.50.300:FF:000057">
    <property type="entry name" value="GTPase Der"/>
    <property type="match status" value="1"/>
</dbReference>
<dbReference type="GO" id="GO:0043022">
    <property type="term" value="F:ribosome binding"/>
    <property type="evidence" value="ECO:0007669"/>
    <property type="project" value="TreeGrafter"/>
</dbReference>
<dbReference type="EMBL" id="CASHTH010000353">
    <property type="protein sequence ID" value="CAI7998674.1"/>
    <property type="molecule type" value="Genomic_DNA"/>
</dbReference>
<keyword evidence="6" id="KW-0547">Nucleotide-binding</keyword>
<dbReference type="SUPFAM" id="SSF53671">
    <property type="entry name" value="Aspartate/ornithine carbamoyltransferase"/>
    <property type="match status" value="1"/>
</dbReference>
<evidence type="ECO:0000256" key="1">
    <source>
        <dbReference type="ARBA" id="ARBA00008279"/>
    </source>
</evidence>
<dbReference type="CDD" id="cd01895">
    <property type="entry name" value="EngA2"/>
    <property type="match status" value="1"/>
</dbReference>
<dbReference type="PANTHER" id="PTHR43834">
    <property type="entry name" value="GTPASE DER"/>
    <property type="match status" value="1"/>
</dbReference>
<sequence length="504" mass="55225">MTMLEIRGYLDDVRVAYIGDGNNVAASLSYAVAGLGGDILVASPNGYELPYGLRSDVGDYTSGVAKMGSVIQMRDPIEATRHADFVYTDVWTSMGQEAETAQRFEGFPRLPVGEGTIRTFPSGRGDNAATAIKMSLPVIAIVGRPNVGKSTLFNRIAGSRIAIVSDTPGTTRDRVSVDAEWLDRRFMLIDTAGIEDVPSAELQLWDEVRTQTERAIYTADAVIMLVDSAAGVTASDYDAADLLRRSGKPYVLAANKTDNTTRLAELYTFASLGMGEAIPISAYHDIGVAEMMDEVFEHVDEDVEDEIPGDVIRVAIAGRPNVGKSAIFNALTHEQRSIVSAVPGTTRDTVDAVYEYQNRPMMFLDTAGLRRRGKTEQGIEKYSAIRTIGAIERSDVTILVLDAAEFVTAQDTHIGGYARDAHKAGVVVVNKWDLSREVGTSFDEAMDEIKDRFKFIVDAPGVVDLRGHWPWYQPDTRRRYSHVCPIHQTRRRFGGVKNAVRSTG</sequence>
<feature type="domain" description="EngA-type G" evidence="9">
    <location>
        <begin position="137"/>
        <end position="303"/>
    </location>
</feature>